<feature type="compositionally biased region" description="Basic and acidic residues" evidence="1">
    <location>
        <begin position="96"/>
        <end position="107"/>
    </location>
</feature>
<name>A0A4Z2EZY7_9TELE</name>
<organism evidence="2 3">
    <name type="scientific">Liparis tanakae</name>
    <name type="common">Tanaka's snailfish</name>
    <dbReference type="NCBI Taxonomy" id="230148"/>
    <lineage>
        <taxon>Eukaryota</taxon>
        <taxon>Metazoa</taxon>
        <taxon>Chordata</taxon>
        <taxon>Craniata</taxon>
        <taxon>Vertebrata</taxon>
        <taxon>Euteleostomi</taxon>
        <taxon>Actinopterygii</taxon>
        <taxon>Neopterygii</taxon>
        <taxon>Teleostei</taxon>
        <taxon>Neoteleostei</taxon>
        <taxon>Acanthomorphata</taxon>
        <taxon>Eupercaria</taxon>
        <taxon>Perciformes</taxon>
        <taxon>Cottioidei</taxon>
        <taxon>Cottales</taxon>
        <taxon>Liparidae</taxon>
        <taxon>Liparis</taxon>
    </lineage>
</organism>
<feature type="compositionally biased region" description="Low complexity" evidence="1">
    <location>
        <begin position="110"/>
        <end position="128"/>
    </location>
</feature>
<feature type="region of interest" description="Disordered" evidence="1">
    <location>
        <begin position="58"/>
        <end position="77"/>
    </location>
</feature>
<evidence type="ECO:0000256" key="1">
    <source>
        <dbReference type="SAM" id="MobiDB-lite"/>
    </source>
</evidence>
<sequence>MSLWLPVPLAALSCVHVGVKRSLRRGSSPPPINVFLGAEAGDPMSTAALSILIDENTTRNTQKHHDDDYATRSESGRSCSCGRVYAEQMAHCARLERGGRRTRRPLDTHNNNNNNNNNNDENGLLGDNHGAARRPSADL</sequence>
<evidence type="ECO:0000313" key="3">
    <source>
        <dbReference type="Proteomes" id="UP000314294"/>
    </source>
</evidence>
<protein>
    <submittedName>
        <fullName evidence="2">Uncharacterized protein</fullName>
    </submittedName>
</protein>
<keyword evidence="3" id="KW-1185">Reference proteome</keyword>
<dbReference type="AlphaFoldDB" id="A0A4Z2EZY7"/>
<feature type="compositionally biased region" description="Basic and acidic residues" evidence="1">
    <location>
        <begin position="63"/>
        <end position="75"/>
    </location>
</feature>
<dbReference type="Proteomes" id="UP000314294">
    <property type="component" value="Unassembled WGS sequence"/>
</dbReference>
<evidence type="ECO:0000313" key="2">
    <source>
        <dbReference type="EMBL" id="TNN33812.1"/>
    </source>
</evidence>
<comment type="caution">
    <text evidence="2">The sequence shown here is derived from an EMBL/GenBank/DDBJ whole genome shotgun (WGS) entry which is preliminary data.</text>
</comment>
<accession>A0A4Z2EZY7</accession>
<feature type="region of interest" description="Disordered" evidence="1">
    <location>
        <begin position="96"/>
        <end position="139"/>
    </location>
</feature>
<reference evidence="2 3" key="1">
    <citation type="submission" date="2019-03" db="EMBL/GenBank/DDBJ databases">
        <title>First draft genome of Liparis tanakae, snailfish: a comprehensive survey of snailfish specific genes.</title>
        <authorList>
            <person name="Kim W."/>
            <person name="Song I."/>
            <person name="Jeong J.-H."/>
            <person name="Kim D."/>
            <person name="Kim S."/>
            <person name="Ryu S."/>
            <person name="Song J.Y."/>
            <person name="Lee S.K."/>
        </authorList>
    </citation>
    <scope>NUCLEOTIDE SEQUENCE [LARGE SCALE GENOMIC DNA]</scope>
    <source>
        <tissue evidence="2">Muscle</tissue>
    </source>
</reference>
<dbReference type="EMBL" id="SRLO01002123">
    <property type="protein sequence ID" value="TNN33812.1"/>
    <property type="molecule type" value="Genomic_DNA"/>
</dbReference>
<proteinExistence type="predicted"/>
<gene>
    <name evidence="2" type="ORF">EYF80_056026</name>
</gene>